<evidence type="ECO:0000256" key="1">
    <source>
        <dbReference type="SAM" id="MobiDB-lite"/>
    </source>
</evidence>
<feature type="compositionally biased region" description="Basic residues" evidence="1">
    <location>
        <begin position="1"/>
        <end position="14"/>
    </location>
</feature>
<organism evidence="2 3">
    <name type="scientific">Caenispirillum bisanense</name>
    <dbReference type="NCBI Taxonomy" id="414052"/>
    <lineage>
        <taxon>Bacteria</taxon>
        <taxon>Pseudomonadati</taxon>
        <taxon>Pseudomonadota</taxon>
        <taxon>Alphaproteobacteria</taxon>
        <taxon>Rhodospirillales</taxon>
        <taxon>Novispirillaceae</taxon>
        <taxon>Caenispirillum</taxon>
    </lineage>
</organism>
<evidence type="ECO:0000313" key="3">
    <source>
        <dbReference type="Proteomes" id="UP000219621"/>
    </source>
</evidence>
<accession>A0A286GYQ6</accession>
<dbReference type="AlphaFoldDB" id="A0A286GYQ6"/>
<gene>
    <name evidence="2" type="ORF">SAMN05421508_11367</name>
</gene>
<evidence type="ECO:0000313" key="2">
    <source>
        <dbReference type="EMBL" id="SOE00621.1"/>
    </source>
</evidence>
<name>A0A286GYQ6_9PROT</name>
<feature type="region of interest" description="Disordered" evidence="1">
    <location>
        <begin position="1"/>
        <end position="23"/>
    </location>
</feature>
<dbReference type="EMBL" id="OCNJ01000013">
    <property type="protein sequence ID" value="SOE00621.1"/>
    <property type="molecule type" value="Genomic_DNA"/>
</dbReference>
<protein>
    <submittedName>
        <fullName evidence="2">Uncharacterized protein</fullName>
    </submittedName>
</protein>
<reference evidence="2 3" key="1">
    <citation type="submission" date="2017-09" db="EMBL/GenBank/DDBJ databases">
        <authorList>
            <person name="Ehlers B."/>
            <person name="Leendertz F.H."/>
        </authorList>
    </citation>
    <scope>NUCLEOTIDE SEQUENCE [LARGE SCALE GENOMIC DNA]</scope>
    <source>
        <strain evidence="2 3">USBA 140</strain>
    </source>
</reference>
<proteinExistence type="predicted"/>
<keyword evidence="3" id="KW-1185">Reference proteome</keyword>
<dbReference type="Proteomes" id="UP000219621">
    <property type="component" value="Unassembled WGS sequence"/>
</dbReference>
<sequence>MSRRPPIKPPKTRFAHVPGGGPTGKTCGDCGHRRFDGRTKYTCQEAARMAGLRPEACQPVPATTDACKYFTPATPRPGDPR</sequence>